<sequence length="300" mass="34438">MESQDESMEPLNSGFQGLVQSEDCNHPKSYVRKRCSARRNFFLIATFHLLAFLLSLLAAVAVANHKTIYWRSREQKCPKPLIHCECAIANWRIAPAYDGALYNIVTIESSKLIGSPFSGNPGPAVDKAWDDLMSSMSAKFDCWGNSHTHPGINIRISEDDLRKVNGTSIKLADGSNDYWGSIEKVIRHYIAKDYYPDAQKFVTEPGMIYPEHIEHCIQTLREHLMCQPDLSIYTYTWRPNSYDPHANDRTKHSCIDWSNFEAWSDQRRFSEYDERGLLRKDDVFFMLFVAQVASRAPSLN</sequence>
<protein>
    <submittedName>
        <fullName evidence="4">Uncharacterized protein</fullName>
    </submittedName>
</protein>
<dbReference type="Proteomes" id="UP000297777">
    <property type="component" value="Unassembled WGS sequence"/>
</dbReference>
<keyword evidence="3" id="KW-1133">Transmembrane helix</keyword>
<dbReference type="PANTHER" id="PTHR33365">
    <property type="entry name" value="YALI0B05434P"/>
    <property type="match status" value="1"/>
</dbReference>
<evidence type="ECO:0000313" key="4">
    <source>
        <dbReference type="EMBL" id="TGO13044.1"/>
    </source>
</evidence>
<dbReference type="OrthoDB" id="3687641at2759"/>
<evidence type="ECO:0000256" key="2">
    <source>
        <dbReference type="ARBA" id="ARBA00035112"/>
    </source>
</evidence>
<comment type="pathway">
    <text evidence="1">Mycotoxin biosynthesis.</text>
</comment>
<keyword evidence="3" id="KW-0472">Membrane</keyword>
<name>A0A4Z1EKU2_9HELO</name>
<dbReference type="EMBL" id="PQXH01000078">
    <property type="protein sequence ID" value="TGO13044.1"/>
    <property type="molecule type" value="Genomic_DNA"/>
</dbReference>
<dbReference type="AlphaFoldDB" id="A0A4Z1EKU2"/>
<evidence type="ECO:0000313" key="5">
    <source>
        <dbReference type="Proteomes" id="UP000297777"/>
    </source>
</evidence>
<dbReference type="PANTHER" id="PTHR33365:SF4">
    <property type="entry name" value="CYCLOCHLOROTINE BIOSYNTHESIS PROTEIN O"/>
    <property type="match status" value="1"/>
</dbReference>
<reference evidence="4 5" key="1">
    <citation type="submission" date="2017-12" db="EMBL/GenBank/DDBJ databases">
        <title>Comparative genomics of Botrytis spp.</title>
        <authorList>
            <person name="Valero-Jimenez C.A."/>
            <person name="Tapia P."/>
            <person name="Veloso J."/>
            <person name="Silva-Moreno E."/>
            <person name="Staats M."/>
            <person name="Valdes J.H."/>
            <person name="Van Kan J.A.L."/>
        </authorList>
    </citation>
    <scope>NUCLEOTIDE SEQUENCE [LARGE SCALE GENOMIC DNA]</scope>
    <source>
        <strain evidence="4 5">Bt9001</strain>
    </source>
</reference>
<proteinExistence type="inferred from homology"/>
<keyword evidence="3" id="KW-0812">Transmembrane</keyword>
<evidence type="ECO:0000256" key="1">
    <source>
        <dbReference type="ARBA" id="ARBA00004685"/>
    </source>
</evidence>
<gene>
    <name evidence="4" type="ORF">BTUL_0078g00550</name>
</gene>
<dbReference type="Pfam" id="PF11807">
    <property type="entry name" value="UstYa"/>
    <property type="match status" value="1"/>
</dbReference>
<comment type="caution">
    <text evidence="4">The sequence shown here is derived from an EMBL/GenBank/DDBJ whole genome shotgun (WGS) entry which is preliminary data.</text>
</comment>
<dbReference type="GO" id="GO:0043386">
    <property type="term" value="P:mycotoxin biosynthetic process"/>
    <property type="evidence" value="ECO:0007669"/>
    <property type="project" value="InterPro"/>
</dbReference>
<organism evidence="4 5">
    <name type="scientific">Botrytis tulipae</name>
    <dbReference type="NCBI Taxonomy" id="87230"/>
    <lineage>
        <taxon>Eukaryota</taxon>
        <taxon>Fungi</taxon>
        <taxon>Dikarya</taxon>
        <taxon>Ascomycota</taxon>
        <taxon>Pezizomycotina</taxon>
        <taxon>Leotiomycetes</taxon>
        <taxon>Helotiales</taxon>
        <taxon>Sclerotiniaceae</taxon>
        <taxon>Botrytis</taxon>
    </lineage>
</organism>
<evidence type="ECO:0000256" key="3">
    <source>
        <dbReference type="SAM" id="Phobius"/>
    </source>
</evidence>
<dbReference type="InterPro" id="IPR021765">
    <property type="entry name" value="UstYa-like"/>
</dbReference>
<comment type="similarity">
    <text evidence="2">Belongs to the ustYa family.</text>
</comment>
<keyword evidence="5" id="KW-1185">Reference proteome</keyword>
<accession>A0A4Z1EKU2</accession>
<feature type="transmembrane region" description="Helical" evidence="3">
    <location>
        <begin position="41"/>
        <end position="63"/>
    </location>
</feature>